<evidence type="ECO:0000313" key="1">
    <source>
        <dbReference type="EMBL" id="TYT75434.1"/>
    </source>
</evidence>
<organism evidence="1 2">
    <name type="scientific">Desulfobotulus mexicanus</name>
    <dbReference type="NCBI Taxonomy" id="2586642"/>
    <lineage>
        <taxon>Bacteria</taxon>
        <taxon>Pseudomonadati</taxon>
        <taxon>Thermodesulfobacteriota</taxon>
        <taxon>Desulfobacteria</taxon>
        <taxon>Desulfobacterales</taxon>
        <taxon>Desulfobacteraceae</taxon>
        <taxon>Desulfobotulus</taxon>
    </lineage>
</organism>
<sequence length="143" mass="16361">MAKVFRPSNRESKILSRIESSKERERGQALHMVRNHADMLSNTVSMKLVENEIIETTNKNGLQAHIAKGLEKLGKMEDFDLDFKVAPYRQVVANPNVVSLYLTAFVIEDLIKNKDVVDVYGSDEDIYHCIHPQVERFMALEKA</sequence>
<name>A0A5Q4VCK2_9BACT</name>
<dbReference type="RefSeq" id="WP_139446926.1">
    <property type="nucleotide sequence ID" value="NZ_VDMB01000004.1"/>
</dbReference>
<protein>
    <submittedName>
        <fullName evidence="1">Uncharacterized protein</fullName>
    </submittedName>
</protein>
<dbReference type="EMBL" id="VDMB01000004">
    <property type="protein sequence ID" value="TYT75434.1"/>
    <property type="molecule type" value="Genomic_DNA"/>
</dbReference>
<reference evidence="1 2" key="1">
    <citation type="submission" date="2019-06" db="EMBL/GenBank/DDBJ databases">
        <title>Desulfobotulus mexicanus sp. nov., a novel sulfate-reducing bacterium isolated from the sediment of an alkaline crater lake in Mexico.</title>
        <authorList>
            <person name="Hirschler-Rea A."/>
        </authorList>
    </citation>
    <scope>NUCLEOTIDE SEQUENCE [LARGE SCALE GENOMIC DNA]</scope>
    <source>
        <strain evidence="1 2">PAR22N</strain>
    </source>
</reference>
<gene>
    <name evidence="1" type="ORF">FIM25_04965</name>
</gene>
<proteinExistence type="predicted"/>
<evidence type="ECO:0000313" key="2">
    <source>
        <dbReference type="Proteomes" id="UP000321899"/>
    </source>
</evidence>
<keyword evidence="2" id="KW-1185">Reference proteome</keyword>
<dbReference type="Proteomes" id="UP000321899">
    <property type="component" value="Unassembled WGS sequence"/>
</dbReference>
<accession>A0A5Q4VCK2</accession>
<dbReference type="OrthoDB" id="5509144at2"/>
<comment type="caution">
    <text evidence="1">The sequence shown here is derived from an EMBL/GenBank/DDBJ whole genome shotgun (WGS) entry which is preliminary data.</text>
</comment>
<dbReference type="AlphaFoldDB" id="A0A5Q4VCK2"/>